<dbReference type="Gene3D" id="1.10.287.470">
    <property type="entry name" value="Helix hairpin bin"/>
    <property type="match status" value="1"/>
</dbReference>
<gene>
    <name evidence="2" type="ORF">RFN28_10540</name>
</gene>
<organism evidence="2 3">
    <name type="scientific">Mesorhizobium album</name>
    <dbReference type="NCBI Taxonomy" id="3072314"/>
    <lineage>
        <taxon>Bacteria</taxon>
        <taxon>Pseudomonadati</taxon>
        <taxon>Pseudomonadota</taxon>
        <taxon>Alphaproteobacteria</taxon>
        <taxon>Hyphomicrobiales</taxon>
        <taxon>Phyllobacteriaceae</taxon>
        <taxon>Mesorhizobium</taxon>
    </lineage>
</organism>
<dbReference type="PANTHER" id="PTHR30097">
    <property type="entry name" value="CATION EFFLUX SYSTEM PROTEIN CUSB"/>
    <property type="match status" value="1"/>
</dbReference>
<proteinExistence type="predicted"/>
<reference evidence="2 3" key="1">
    <citation type="submission" date="2023-08" db="EMBL/GenBank/DDBJ databases">
        <title>Implementing the SeqCode for naming new Mesorhizobium species isolated from Vachellia karroo root nodules.</title>
        <authorList>
            <person name="Van Lill M."/>
        </authorList>
    </citation>
    <scope>NUCLEOTIDE SEQUENCE [LARGE SCALE GENOMIC DNA]</scope>
    <source>
        <strain evidence="2 3">VK24D</strain>
    </source>
</reference>
<name>A0ABU4XZ38_9HYPH</name>
<keyword evidence="3" id="KW-1185">Reference proteome</keyword>
<sequence length="352" mass="37340">MSNLGKRLLLALVPIGAAALVAWGWLSYQPAPSVAAPAAAPASRVSNEDGLTIVTLDEATQKRSGIATDALTATKRRLEQTAYGSVLDLQQLIDFQTRYRAAAADVASARAALDASSQEAERNRVLFRDHMNISQKALQAAQAAWSADQAKLESAEANLEGVRASAQQQFGPPLGSLIAGKDTALAGLLNGQDMMLRIVLPIDSSRSAPDQITFDDGARGRVAARLVSASPQSDPIAEGPTFLYHAPASLPVGSKVIARLPMGQQPAPGVVIPRTAVLWFGGQPWAYVQQGKDRFVRRLVDDQSPYDGGYFVDGGFEAGERVVTRGAQLLLSEEQRPPITAAAACKDPECDD</sequence>
<dbReference type="SUPFAM" id="SSF111369">
    <property type="entry name" value="HlyD-like secretion proteins"/>
    <property type="match status" value="1"/>
</dbReference>
<dbReference type="Proteomes" id="UP001287059">
    <property type="component" value="Unassembled WGS sequence"/>
</dbReference>
<dbReference type="RefSeq" id="WP_320287276.1">
    <property type="nucleotide sequence ID" value="NZ_JAVIIW010000009.1"/>
</dbReference>
<accession>A0ABU4XZ38</accession>
<dbReference type="Gene3D" id="2.40.420.20">
    <property type="match status" value="1"/>
</dbReference>
<dbReference type="InterPro" id="IPR051909">
    <property type="entry name" value="MFP_Cation_Efflux"/>
</dbReference>
<dbReference type="PANTHER" id="PTHR30097:SF4">
    <property type="entry name" value="SLR6042 PROTEIN"/>
    <property type="match status" value="1"/>
</dbReference>
<protein>
    <recommendedName>
        <fullName evidence="4">Metal transporter</fullName>
    </recommendedName>
</protein>
<evidence type="ECO:0000313" key="3">
    <source>
        <dbReference type="Proteomes" id="UP001287059"/>
    </source>
</evidence>
<dbReference type="EMBL" id="JAVIIW010000009">
    <property type="protein sequence ID" value="MDX8478914.1"/>
    <property type="molecule type" value="Genomic_DNA"/>
</dbReference>
<comment type="caution">
    <text evidence="2">The sequence shown here is derived from an EMBL/GenBank/DDBJ whole genome shotgun (WGS) entry which is preliminary data.</text>
</comment>
<keyword evidence="1" id="KW-0813">Transport</keyword>
<evidence type="ECO:0000256" key="1">
    <source>
        <dbReference type="ARBA" id="ARBA00022448"/>
    </source>
</evidence>
<evidence type="ECO:0008006" key="4">
    <source>
        <dbReference type="Google" id="ProtNLM"/>
    </source>
</evidence>
<evidence type="ECO:0000313" key="2">
    <source>
        <dbReference type="EMBL" id="MDX8478914.1"/>
    </source>
</evidence>